<evidence type="ECO:0000256" key="1">
    <source>
        <dbReference type="SAM" id="Phobius"/>
    </source>
</evidence>
<accession>A0A371IN92</accession>
<comment type="caution">
    <text evidence="2">The sequence shown here is derived from an EMBL/GenBank/DDBJ whole genome shotgun (WGS) entry which is preliminary data.</text>
</comment>
<evidence type="ECO:0000313" key="3">
    <source>
        <dbReference type="Proteomes" id="UP000093352"/>
    </source>
</evidence>
<organism evidence="2 3">
    <name type="scientific">Criibacterium bergeronii</name>
    <dbReference type="NCBI Taxonomy" id="1871336"/>
    <lineage>
        <taxon>Bacteria</taxon>
        <taxon>Bacillati</taxon>
        <taxon>Bacillota</taxon>
        <taxon>Clostridia</taxon>
        <taxon>Peptostreptococcales</taxon>
        <taxon>Filifactoraceae</taxon>
        <taxon>Criibacterium</taxon>
    </lineage>
</organism>
<name>A0A371IN92_9FIRM</name>
<dbReference type="RefSeq" id="WP_068914141.1">
    <property type="nucleotide sequence ID" value="NZ_MBEW02000003.1"/>
</dbReference>
<dbReference type="AlphaFoldDB" id="A0A371IN92"/>
<dbReference type="EMBL" id="MBEW02000003">
    <property type="protein sequence ID" value="RDY21958.1"/>
    <property type="molecule type" value="Genomic_DNA"/>
</dbReference>
<gene>
    <name evidence="2" type="ORF">BBG48_002480</name>
</gene>
<keyword evidence="1" id="KW-0472">Membrane</keyword>
<proteinExistence type="predicted"/>
<dbReference type="STRING" id="1871336.BBG48_06945"/>
<keyword evidence="1" id="KW-1133">Transmembrane helix</keyword>
<evidence type="ECO:0000313" key="2">
    <source>
        <dbReference type="EMBL" id="RDY21958.1"/>
    </source>
</evidence>
<keyword evidence="1" id="KW-0812">Transmembrane</keyword>
<sequence length="118" mass="13746">MKKTYIILILIILLVYNISLLLKNSSMEKSYEKIISQVQEPKEDTKNGFSYFNRLKALKNISNVEEVSIQENKMLIKINIVPSDDIKKIQAEISNTLKTSPNKINIYDDKYLTLEYID</sequence>
<protein>
    <submittedName>
        <fullName evidence="2">Uncharacterized protein</fullName>
    </submittedName>
</protein>
<feature type="transmembrane region" description="Helical" evidence="1">
    <location>
        <begin position="6"/>
        <end position="22"/>
    </location>
</feature>
<reference evidence="2 3" key="1">
    <citation type="journal article" date="2016" name="Genome Announc.">
        <title>Draft Genome Sequence of Criibacterium bergeronii gen. nov., sp. nov., Strain CCRI-22567T, Isolated from a Vaginal Sample from a Woman with Bacterial Vaginosis.</title>
        <authorList>
            <person name="Maheux A.F."/>
            <person name="Berube E."/>
            <person name="Boudreau D.K."/>
            <person name="Raymond F."/>
            <person name="Corbeil J."/>
            <person name="Roy P.H."/>
            <person name="Boissinot M."/>
            <person name="Omar R.F."/>
        </authorList>
    </citation>
    <scope>NUCLEOTIDE SEQUENCE [LARGE SCALE GENOMIC DNA]</scope>
    <source>
        <strain evidence="2 3">CCRI-22567</strain>
    </source>
</reference>
<dbReference type="Proteomes" id="UP000093352">
    <property type="component" value="Unassembled WGS sequence"/>
</dbReference>
<keyword evidence="3" id="KW-1185">Reference proteome</keyword>